<evidence type="ECO:0000256" key="5">
    <source>
        <dbReference type="ARBA" id="ARBA00022989"/>
    </source>
</evidence>
<evidence type="ECO:0000256" key="1">
    <source>
        <dbReference type="ARBA" id="ARBA00004141"/>
    </source>
</evidence>
<comment type="caution">
    <text evidence="9">The sequence shown here is derived from an EMBL/GenBank/DDBJ whole genome shotgun (WGS) entry which is preliminary data.</text>
</comment>
<dbReference type="SUPFAM" id="SSF144091">
    <property type="entry name" value="Rhomboid-like"/>
    <property type="match status" value="1"/>
</dbReference>
<evidence type="ECO:0000256" key="6">
    <source>
        <dbReference type="ARBA" id="ARBA00023136"/>
    </source>
</evidence>
<dbReference type="PANTHER" id="PTHR43731">
    <property type="entry name" value="RHOMBOID PROTEASE"/>
    <property type="match status" value="1"/>
</dbReference>
<evidence type="ECO:0000313" key="9">
    <source>
        <dbReference type="EMBL" id="NHQ73550.1"/>
    </source>
</evidence>
<evidence type="ECO:0000313" key="10">
    <source>
        <dbReference type="Proteomes" id="UP000639775"/>
    </source>
</evidence>
<keyword evidence="9" id="KW-0645">Protease</keyword>
<proteinExistence type="inferred from homology"/>
<feature type="domain" description="Peptidase S54 rhomboid" evidence="8">
    <location>
        <begin position="81"/>
        <end position="217"/>
    </location>
</feature>
<dbReference type="Pfam" id="PF01694">
    <property type="entry name" value="Rhomboid"/>
    <property type="match status" value="1"/>
</dbReference>
<name>A0A967EFI8_9RHOB</name>
<feature type="transmembrane region" description="Helical" evidence="7">
    <location>
        <begin position="86"/>
        <end position="106"/>
    </location>
</feature>
<feature type="transmembrane region" description="Helical" evidence="7">
    <location>
        <begin position="175"/>
        <end position="193"/>
    </location>
</feature>
<comment type="similarity">
    <text evidence="2">Belongs to the peptidase S54 family.</text>
</comment>
<protein>
    <submittedName>
        <fullName evidence="9">Rhomboid family intramembrane serine protease</fullName>
    </submittedName>
</protein>
<keyword evidence="3 7" id="KW-0812">Transmembrane</keyword>
<keyword evidence="5 7" id="KW-1133">Transmembrane helix</keyword>
<reference evidence="9" key="1">
    <citation type="submission" date="2020-03" db="EMBL/GenBank/DDBJ databases">
        <title>Roseovarius gahaiensis sp. nov., isolated from Gahai Saline Lake, China.</title>
        <authorList>
            <person name="Sun X."/>
        </authorList>
    </citation>
    <scope>NUCLEOTIDE SEQUENCE</scope>
    <source>
        <strain evidence="9">GH877</strain>
    </source>
</reference>
<dbReference type="InterPro" id="IPR050925">
    <property type="entry name" value="Rhomboid_protease_S54"/>
</dbReference>
<dbReference type="EMBL" id="JAAORB010000004">
    <property type="protein sequence ID" value="NHQ73550.1"/>
    <property type="molecule type" value="Genomic_DNA"/>
</dbReference>
<sequence length="226" mass="23282">MNTSQPDDRPDGPLAPQSGAPAFLWVLVGVMAALEGAFALAGAGVIGSPDMRWAAFRLGAFWQPIFSGEVPPLYPGQPVAMFLTYAFLHGGLMHLAFNGVVLLSLGKAVAARIGAARTLFLLALAAVAGGAGFGMLSSGTAPMVGASGAVFGLIGLWQCWDYTLRRWSGAPVRPVLGAIAGLAVANVVLFVFLSGGLAWEAHLGGWLAGWVSGYGYARSRRGTPAP</sequence>
<organism evidence="9 10">
    <name type="scientific">Roseovarius gahaiensis</name>
    <dbReference type="NCBI Taxonomy" id="2716691"/>
    <lineage>
        <taxon>Bacteria</taxon>
        <taxon>Pseudomonadati</taxon>
        <taxon>Pseudomonadota</taxon>
        <taxon>Alphaproteobacteria</taxon>
        <taxon>Rhodobacterales</taxon>
        <taxon>Roseobacteraceae</taxon>
        <taxon>Roseovarius</taxon>
    </lineage>
</organism>
<dbReference type="GO" id="GO:0016020">
    <property type="term" value="C:membrane"/>
    <property type="evidence" value="ECO:0007669"/>
    <property type="project" value="UniProtKB-SubCell"/>
</dbReference>
<evidence type="ECO:0000256" key="3">
    <source>
        <dbReference type="ARBA" id="ARBA00022692"/>
    </source>
</evidence>
<feature type="transmembrane region" description="Helical" evidence="7">
    <location>
        <begin position="22"/>
        <end position="47"/>
    </location>
</feature>
<dbReference type="InterPro" id="IPR022764">
    <property type="entry name" value="Peptidase_S54_rhomboid_dom"/>
</dbReference>
<dbReference type="GO" id="GO:0004252">
    <property type="term" value="F:serine-type endopeptidase activity"/>
    <property type="evidence" value="ECO:0007669"/>
    <property type="project" value="InterPro"/>
</dbReference>
<keyword evidence="10" id="KW-1185">Reference proteome</keyword>
<keyword evidence="4" id="KW-0378">Hydrolase</keyword>
<evidence type="ECO:0000259" key="8">
    <source>
        <dbReference type="Pfam" id="PF01694"/>
    </source>
</evidence>
<evidence type="ECO:0000256" key="4">
    <source>
        <dbReference type="ARBA" id="ARBA00022801"/>
    </source>
</evidence>
<dbReference type="InterPro" id="IPR035952">
    <property type="entry name" value="Rhomboid-like_sf"/>
</dbReference>
<accession>A0A967EFI8</accession>
<evidence type="ECO:0000256" key="7">
    <source>
        <dbReference type="SAM" id="Phobius"/>
    </source>
</evidence>
<dbReference type="GO" id="GO:0006508">
    <property type="term" value="P:proteolysis"/>
    <property type="evidence" value="ECO:0007669"/>
    <property type="project" value="UniProtKB-KW"/>
</dbReference>
<dbReference type="Proteomes" id="UP000639775">
    <property type="component" value="Unassembled WGS sequence"/>
</dbReference>
<dbReference type="AlphaFoldDB" id="A0A967EFI8"/>
<dbReference type="PANTHER" id="PTHR43731:SF14">
    <property type="entry name" value="PRESENILIN-ASSOCIATED RHOMBOID-LIKE PROTEIN, MITOCHONDRIAL"/>
    <property type="match status" value="1"/>
</dbReference>
<gene>
    <name evidence="9" type="ORF">HAT86_03590</name>
</gene>
<comment type="subcellular location">
    <subcellularLocation>
        <location evidence="1">Membrane</location>
        <topology evidence="1">Multi-pass membrane protein</topology>
    </subcellularLocation>
</comment>
<feature type="transmembrane region" description="Helical" evidence="7">
    <location>
        <begin position="143"/>
        <end position="163"/>
    </location>
</feature>
<dbReference type="RefSeq" id="WP_167193493.1">
    <property type="nucleotide sequence ID" value="NZ_JAAORB010000004.1"/>
</dbReference>
<feature type="transmembrane region" description="Helical" evidence="7">
    <location>
        <begin position="118"/>
        <end position="137"/>
    </location>
</feature>
<evidence type="ECO:0000256" key="2">
    <source>
        <dbReference type="ARBA" id="ARBA00009045"/>
    </source>
</evidence>
<keyword evidence="6 7" id="KW-0472">Membrane</keyword>
<dbReference type="Gene3D" id="1.20.1540.10">
    <property type="entry name" value="Rhomboid-like"/>
    <property type="match status" value="1"/>
</dbReference>